<organism evidence="2 3">
    <name type="scientific">Candidatus Fusicatenibacter merdavium</name>
    <dbReference type="NCBI Taxonomy" id="2838600"/>
    <lineage>
        <taxon>Bacteria</taxon>
        <taxon>Bacillati</taxon>
        <taxon>Bacillota</taxon>
        <taxon>Clostridia</taxon>
        <taxon>Lachnospirales</taxon>
        <taxon>Lachnospiraceae</taxon>
        <taxon>Fusicatenibacter</taxon>
    </lineage>
</organism>
<reference evidence="2" key="2">
    <citation type="submission" date="2021-04" db="EMBL/GenBank/DDBJ databases">
        <authorList>
            <person name="Gilroy R."/>
        </authorList>
    </citation>
    <scope>NUCLEOTIDE SEQUENCE</scope>
    <source>
        <strain evidence="2">CHK183-1962</strain>
    </source>
</reference>
<dbReference type="InterPro" id="IPR001387">
    <property type="entry name" value="Cro/C1-type_HTH"/>
</dbReference>
<dbReference type="PANTHER" id="PTHR37038">
    <property type="entry name" value="TRANSCRIPTIONAL REGULATOR-RELATED"/>
    <property type="match status" value="1"/>
</dbReference>
<dbReference type="Pfam" id="PF01381">
    <property type="entry name" value="HTH_3"/>
    <property type="match status" value="1"/>
</dbReference>
<proteinExistence type="predicted"/>
<feature type="domain" description="HTH cro/C1-type" evidence="1">
    <location>
        <begin position="10"/>
        <end position="54"/>
    </location>
</feature>
<sequence>MGVYYLGEVIKRTRESLGMTQEELSEGICTPETLSRIETGKRTPNRANFRALMERMGKCGEKYCPHIHAESYERMEEWERILRLDQAHRFKDALMELDEFEEKIDLDDRVNRQAVMRLRALCEYHLGKIDVPEYRERLTQSLKITRPDWDGEHLPAGVFTRTECFLFCNIAVSYMYEENLDTALGILRQMQIYFENTRMDENEKRVSEGLLMSNLSDCLGRANKNREALEIETEEIRKYLKHHQAGRLSGTLYNYAYDLEVLKESPEISREKLVQAYYVAEFVGDDRGKKHIKKHFETRYGRIPV</sequence>
<dbReference type="CDD" id="cd00093">
    <property type="entry name" value="HTH_XRE"/>
    <property type="match status" value="1"/>
</dbReference>
<evidence type="ECO:0000259" key="1">
    <source>
        <dbReference type="PROSITE" id="PS50943"/>
    </source>
</evidence>
<evidence type="ECO:0000313" key="2">
    <source>
        <dbReference type="EMBL" id="HIX76841.1"/>
    </source>
</evidence>
<dbReference type="SMART" id="SM00530">
    <property type="entry name" value="HTH_XRE"/>
    <property type="match status" value="1"/>
</dbReference>
<dbReference type="GO" id="GO:0003677">
    <property type="term" value="F:DNA binding"/>
    <property type="evidence" value="ECO:0007669"/>
    <property type="project" value="InterPro"/>
</dbReference>
<dbReference type="EMBL" id="DXEK01000072">
    <property type="protein sequence ID" value="HIX76841.1"/>
    <property type="molecule type" value="Genomic_DNA"/>
</dbReference>
<dbReference type="InterPro" id="IPR011990">
    <property type="entry name" value="TPR-like_helical_dom_sf"/>
</dbReference>
<dbReference type="AlphaFoldDB" id="A0A9D2BHZ3"/>
<dbReference type="PROSITE" id="PS50943">
    <property type="entry name" value="HTH_CROC1"/>
    <property type="match status" value="1"/>
</dbReference>
<dbReference type="InterPro" id="IPR010982">
    <property type="entry name" value="Lambda_DNA-bd_dom_sf"/>
</dbReference>
<comment type="caution">
    <text evidence="2">The sequence shown here is derived from an EMBL/GenBank/DDBJ whole genome shotgun (WGS) entry which is preliminary data.</text>
</comment>
<name>A0A9D2BHZ3_9FIRM</name>
<dbReference type="Gene3D" id="1.25.40.10">
    <property type="entry name" value="Tetratricopeptide repeat domain"/>
    <property type="match status" value="1"/>
</dbReference>
<dbReference type="Proteomes" id="UP000886890">
    <property type="component" value="Unassembled WGS sequence"/>
</dbReference>
<dbReference type="SUPFAM" id="SSF47413">
    <property type="entry name" value="lambda repressor-like DNA-binding domains"/>
    <property type="match status" value="1"/>
</dbReference>
<evidence type="ECO:0000313" key="3">
    <source>
        <dbReference type="Proteomes" id="UP000886890"/>
    </source>
</evidence>
<reference evidence="2" key="1">
    <citation type="journal article" date="2021" name="PeerJ">
        <title>Extensive microbial diversity within the chicken gut microbiome revealed by metagenomics and culture.</title>
        <authorList>
            <person name="Gilroy R."/>
            <person name="Ravi A."/>
            <person name="Getino M."/>
            <person name="Pursley I."/>
            <person name="Horton D.L."/>
            <person name="Alikhan N.F."/>
            <person name="Baker D."/>
            <person name="Gharbi K."/>
            <person name="Hall N."/>
            <person name="Watson M."/>
            <person name="Adriaenssens E.M."/>
            <person name="Foster-Nyarko E."/>
            <person name="Jarju S."/>
            <person name="Secka A."/>
            <person name="Antonio M."/>
            <person name="Oren A."/>
            <person name="Chaudhuri R.R."/>
            <person name="La Ragione R."/>
            <person name="Hildebrand F."/>
            <person name="Pallen M.J."/>
        </authorList>
    </citation>
    <scope>NUCLEOTIDE SEQUENCE</scope>
    <source>
        <strain evidence="2">CHK183-1962</strain>
    </source>
</reference>
<protein>
    <submittedName>
        <fullName evidence="2">Helix-turn-helix domain-containing protein</fullName>
    </submittedName>
</protein>
<dbReference type="InterPro" id="IPR053163">
    <property type="entry name" value="HTH-type_regulator_Rgg"/>
</dbReference>
<accession>A0A9D2BHZ3</accession>
<gene>
    <name evidence="2" type="ORF">H9734_04500</name>
</gene>